<protein>
    <submittedName>
        <fullName evidence="3">Mitochondrial amidoxime-reducing component 1</fullName>
    </submittedName>
</protein>
<dbReference type="AlphaFoldDB" id="A0A1D2MTV4"/>
<comment type="caution">
    <text evidence="3">The sequence shown here is derived from an EMBL/GenBank/DDBJ whole genome shotgun (WGS) entry which is preliminary data.</text>
</comment>
<reference evidence="3 4" key="1">
    <citation type="journal article" date="2016" name="Genome Biol. Evol.">
        <title>Gene Family Evolution Reflects Adaptation to Soil Environmental Stressors in the Genome of the Collembolan Orchesella cincta.</title>
        <authorList>
            <person name="Faddeeva-Vakhrusheva A."/>
            <person name="Derks M.F."/>
            <person name="Anvar S.Y."/>
            <person name="Agamennone V."/>
            <person name="Suring W."/>
            <person name="Smit S."/>
            <person name="van Straalen N.M."/>
            <person name="Roelofs D."/>
        </authorList>
    </citation>
    <scope>NUCLEOTIDE SEQUENCE [LARGE SCALE GENOMIC DNA]</scope>
    <source>
        <tissue evidence="3">Mixed pool</tissue>
    </source>
</reference>
<proteinExistence type="predicted"/>
<dbReference type="STRING" id="48709.A0A1D2MTV4"/>
<dbReference type="EMBL" id="LJIJ01000549">
    <property type="protein sequence ID" value="ODM96331.1"/>
    <property type="molecule type" value="Genomic_DNA"/>
</dbReference>
<dbReference type="Pfam" id="PF03473">
    <property type="entry name" value="MOSC"/>
    <property type="match status" value="1"/>
</dbReference>
<gene>
    <name evidence="3" type="ORF">Ocin01_10345</name>
</gene>
<dbReference type="InterPro" id="IPR005303">
    <property type="entry name" value="MOCOS_middle"/>
</dbReference>
<evidence type="ECO:0000259" key="2">
    <source>
        <dbReference type="PROSITE" id="PS51340"/>
    </source>
</evidence>
<dbReference type="GO" id="GO:0030151">
    <property type="term" value="F:molybdenum ion binding"/>
    <property type="evidence" value="ECO:0007669"/>
    <property type="project" value="InterPro"/>
</dbReference>
<dbReference type="PROSITE" id="PS51340">
    <property type="entry name" value="MOSC"/>
    <property type="match status" value="1"/>
</dbReference>
<dbReference type="SUPFAM" id="SSF141673">
    <property type="entry name" value="MOSC N-terminal domain-like"/>
    <property type="match status" value="1"/>
</dbReference>
<dbReference type="Proteomes" id="UP000094527">
    <property type="component" value="Unassembled WGS sequence"/>
</dbReference>
<dbReference type="InterPro" id="IPR005302">
    <property type="entry name" value="MoCF_Sase_C"/>
</dbReference>
<accession>A0A1D2MTV4</accession>
<dbReference type="GO" id="GO:0003824">
    <property type="term" value="F:catalytic activity"/>
    <property type="evidence" value="ECO:0007669"/>
    <property type="project" value="InterPro"/>
</dbReference>
<name>A0A1D2MTV4_ORCCI</name>
<organism evidence="3 4">
    <name type="scientific">Orchesella cincta</name>
    <name type="common">Springtail</name>
    <name type="synonym">Podura cincta</name>
    <dbReference type="NCBI Taxonomy" id="48709"/>
    <lineage>
        <taxon>Eukaryota</taxon>
        <taxon>Metazoa</taxon>
        <taxon>Ecdysozoa</taxon>
        <taxon>Arthropoda</taxon>
        <taxon>Hexapoda</taxon>
        <taxon>Collembola</taxon>
        <taxon>Entomobryomorpha</taxon>
        <taxon>Entomobryoidea</taxon>
        <taxon>Orchesellidae</taxon>
        <taxon>Orchesellinae</taxon>
        <taxon>Orchesella</taxon>
    </lineage>
</organism>
<feature type="domain" description="MOSC" evidence="2">
    <location>
        <begin position="191"/>
        <end position="351"/>
    </location>
</feature>
<evidence type="ECO:0000313" key="3">
    <source>
        <dbReference type="EMBL" id="ODM96331.1"/>
    </source>
</evidence>
<keyword evidence="1" id="KW-1133">Transmembrane helix</keyword>
<dbReference type="OMA" id="SECATIY"/>
<keyword evidence="1" id="KW-0472">Membrane</keyword>
<evidence type="ECO:0000313" key="4">
    <source>
        <dbReference type="Proteomes" id="UP000094527"/>
    </source>
</evidence>
<keyword evidence="1" id="KW-0812">Transmembrane</keyword>
<evidence type="ECO:0000256" key="1">
    <source>
        <dbReference type="SAM" id="Phobius"/>
    </source>
</evidence>
<keyword evidence="4" id="KW-1185">Reference proteome</keyword>
<feature type="transmembrane region" description="Helical" evidence="1">
    <location>
        <begin position="12"/>
        <end position="31"/>
    </location>
</feature>
<sequence length="353" mass="39440">MHSSEATVSPAAISAVCISSLVVVLASTWYWKKSHPKECTKQSLKPEKWVKVGSVKKLVVYPIKSCQGVVVDKAVVTTLGLKCHNANIRDRDFMIANEIGRHVTMDKYPKMALIKVEVNEGDSITVSAPDMPSLTFTPPKLDGTNERLCRVKHDGHMKGLDCGDDVSQWFQEYLGDSTFRLCYHHINQTQRTFEPYMFKCPQFELSDMGAFHNETSYLLCSEESIGELNKRLDKESSWKNWRPTILIDQVNEPFAEVNWSFVKIGNENGILKAAVPCYRCPLTTVDPDIGVLPKDGEPLKTLRNMNLSDEFADKQLAELLKNKGIMGLRLGLYLPAGEGAVLNAGDPVYAALL</sequence>
<dbReference type="GO" id="GO:0030170">
    <property type="term" value="F:pyridoxal phosphate binding"/>
    <property type="evidence" value="ECO:0007669"/>
    <property type="project" value="InterPro"/>
</dbReference>
<dbReference type="PANTHER" id="PTHR14237">
    <property type="entry name" value="MOLYBDOPTERIN COFACTOR SULFURASE MOSC"/>
    <property type="match status" value="1"/>
</dbReference>
<dbReference type="PANTHER" id="PTHR14237:SF19">
    <property type="entry name" value="MITOCHONDRIAL AMIDOXIME REDUCING COMPONENT 1"/>
    <property type="match status" value="1"/>
</dbReference>
<dbReference type="OrthoDB" id="4078635at2759"/>
<dbReference type="Pfam" id="PF03476">
    <property type="entry name" value="MOSC_N"/>
    <property type="match status" value="1"/>
</dbReference>